<reference evidence="1 2" key="1">
    <citation type="submission" date="2015-06" db="EMBL/GenBank/DDBJ databases">
        <title>Genome sequence of the organohalide-respiring Dehalogenimonas alkenigignens type strain (IP3-3T).</title>
        <authorList>
            <person name="Key T.A."/>
            <person name="Richmond D.P."/>
            <person name="Bowman K.S."/>
            <person name="Cho Y.-J."/>
            <person name="Chun J."/>
            <person name="da Costa M.S."/>
            <person name="Rainey F.A."/>
            <person name="Moe W.M."/>
        </authorList>
    </citation>
    <scope>NUCLEOTIDE SEQUENCE [LARGE SCALE GENOMIC DNA]</scope>
    <source>
        <strain evidence="1 2">IP3-3</strain>
    </source>
</reference>
<organism evidence="1 2">
    <name type="scientific">Dehalogenimonas alkenigignens</name>
    <dbReference type="NCBI Taxonomy" id="1217799"/>
    <lineage>
        <taxon>Bacteria</taxon>
        <taxon>Bacillati</taxon>
        <taxon>Chloroflexota</taxon>
        <taxon>Dehalococcoidia</taxon>
        <taxon>Dehalococcoidales</taxon>
        <taxon>Dehalococcoidaceae</taxon>
        <taxon>Dehalogenimonas</taxon>
    </lineage>
</organism>
<dbReference type="PANTHER" id="PTHR11228">
    <property type="entry name" value="RADICAL SAM DOMAIN PROTEIN"/>
    <property type="match status" value="1"/>
</dbReference>
<dbReference type="STRING" id="1217799.DEALK_02440"/>
<dbReference type="Gene3D" id="3.20.20.70">
    <property type="entry name" value="Aldolase class I"/>
    <property type="match status" value="1"/>
</dbReference>
<sequence length="360" mass="39853">MAEFVPILLKYGFISLLPMPGRSRCSLLAVTGVNFELTYDCNLNCAHCLQQGIRRFTRGHLSTQAVKDAVFQVYLSGLCTSGVNFTGGEVLGHRNDFFEIAEYTGSLGIPYRLNTNSWWSRKSGLELPGRRFESPLDLVRHLKSIGLGQFAFSYDERMSNSDLFDNLVAAIKLCEIARIGYQIIFTGVDPAKIGGIINELHKAAGFFLNYLVPVSAEMADIGGCTGDNAAYAWQSNKADCRDKGFYHPAFLHVSPDGKVRTCMYAVGSANVGDITENAFTDLINDFPGNTTGRCFTSPARKQAAFDNLVAPYLASYRPFVHECTRNAVLVRTIQTHFDCPDLSLAEIHHRIGRDLNLAHR</sequence>
<protein>
    <submittedName>
        <fullName evidence="1">4Fe-4S single cluster domain</fullName>
    </submittedName>
</protein>
<dbReference type="SUPFAM" id="SSF102114">
    <property type="entry name" value="Radical SAM enzymes"/>
    <property type="match status" value="1"/>
</dbReference>
<evidence type="ECO:0000313" key="2">
    <source>
        <dbReference type="Proteomes" id="UP000053947"/>
    </source>
</evidence>
<dbReference type="InterPro" id="IPR013785">
    <property type="entry name" value="Aldolase_TIM"/>
</dbReference>
<name>A0A0W0GLB3_9CHLR</name>
<comment type="caution">
    <text evidence="1">The sequence shown here is derived from an EMBL/GenBank/DDBJ whole genome shotgun (WGS) entry which is preliminary data.</text>
</comment>
<proteinExistence type="predicted"/>
<dbReference type="InterPro" id="IPR050377">
    <property type="entry name" value="Radical_SAM_PqqE_MftC-like"/>
</dbReference>
<dbReference type="AlphaFoldDB" id="A0A0W0GLB3"/>
<dbReference type="InterPro" id="IPR058240">
    <property type="entry name" value="rSAM_sf"/>
</dbReference>
<accession>A0A0W0GLB3</accession>
<keyword evidence="2" id="KW-1185">Reference proteome</keyword>
<dbReference type="Proteomes" id="UP000053947">
    <property type="component" value="Unassembled WGS sequence"/>
</dbReference>
<dbReference type="EMBL" id="LFDV01000001">
    <property type="protein sequence ID" value="KTB49331.1"/>
    <property type="molecule type" value="Genomic_DNA"/>
</dbReference>
<evidence type="ECO:0000313" key="1">
    <source>
        <dbReference type="EMBL" id="KTB49331.1"/>
    </source>
</evidence>
<dbReference type="Pfam" id="PF13353">
    <property type="entry name" value="Fer4_12"/>
    <property type="match status" value="1"/>
</dbReference>
<dbReference type="PANTHER" id="PTHR11228:SF7">
    <property type="entry name" value="PQQA PEPTIDE CYCLASE"/>
    <property type="match status" value="1"/>
</dbReference>
<gene>
    <name evidence="1" type="ORF">DEALK_02440</name>
</gene>